<protein>
    <submittedName>
        <fullName evidence="3">DUF11 domain-containing protein</fullName>
    </submittedName>
</protein>
<feature type="compositionally biased region" description="Acidic residues" evidence="1">
    <location>
        <begin position="1581"/>
        <end position="1590"/>
    </location>
</feature>
<organism evidence="3 4">
    <name type="scientific">Aureibaculum algae</name>
    <dbReference type="NCBI Taxonomy" id="2584122"/>
    <lineage>
        <taxon>Bacteria</taxon>
        <taxon>Pseudomonadati</taxon>
        <taxon>Bacteroidota</taxon>
        <taxon>Flavobacteriia</taxon>
        <taxon>Flavobacteriales</taxon>
        <taxon>Flavobacteriaceae</taxon>
        <taxon>Aureibaculum</taxon>
    </lineage>
</organism>
<accession>A0A5B7TKM2</accession>
<keyword evidence="4" id="KW-1185">Reference proteome</keyword>
<dbReference type="EMBL" id="CP040749">
    <property type="protein sequence ID" value="QCX37139.1"/>
    <property type="molecule type" value="Genomic_DNA"/>
</dbReference>
<dbReference type="Pfam" id="PF19081">
    <property type="entry name" value="Ig_7"/>
    <property type="match status" value="1"/>
</dbReference>
<dbReference type="KEGG" id="fbe:FF125_01300"/>
<dbReference type="SUPFAM" id="SSF56436">
    <property type="entry name" value="C-type lectin-like"/>
    <property type="match status" value="1"/>
</dbReference>
<dbReference type="Pfam" id="PF17963">
    <property type="entry name" value="Big_9"/>
    <property type="match status" value="1"/>
</dbReference>
<feature type="domain" description="C-type lectin" evidence="2">
    <location>
        <begin position="204"/>
        <end position="339"/>
    </location>
</feature>
<dbReference type="Proteomes" id="UP000306229">
    <property type="component" value="Chromosome"/>
</dbReference>
<feature type="region of interest" description="Disordered" evidence="1">
    <location>
        <begin position="1065"/>
        <end position="1166"/>
    </location>
</feature>
<proteinExistence type="predicted"/>
<evidence type="ECO:0000313" key="4">
    <source>
        <dbReference type="Proteomes" id="UP000306229"/>
    </source>
</evidence>
<feature type="compositionally biased region" description="Polar residues" evidence="1">
    <location>
        <begin position="1065"/>
        <end position="1086"/>
    </location>
</feature>
<feature type="region of interest" description="Disordered" evidence="1">
    <location>
        <begin position="1498"/>
        <end position="1605"/>
    </location>
</feature>
<dbReference type="InterPro" id="IPR016186">
    <property type="entry name" value="C-type_lectin-like/link_sf"/>
</dbReference>
<dbReference type="SUPFAM" id="SSF103647">
    <property type="entry name" value="TSP type-3 repeat"/>
    <property type="match status" value="1"/>
</dbReference>
<dbReference type="OrthoDB" id="9805017at2"/>
<gene>
    <name evidence="3" type="ORF">FF125_01300</name>
</gene>
<evidence type="ECO:0000256" key="1">
    <source>
        <dbReference type="SAM" id="MobiDB-lite"/>
    </source>
</evidence>
<sequence>MPGGLTYVSDDGAYVSGTGVWIIGTLNSGATATLNIVTGVNFGTAGTTITNTITAVNADQTDSNVTADDLTESIVPSIDAPPVITAVGNEFLCPGPGNSQNIATSVSLTDPDDTTTDAVYIQISSGYVTGEDLLTLTGTHPNITSSFDVTEGELTLQGPTTFAEFEVAILAVEYSSNNASATGTRQFSITSGTANYLPPTDHYYEFVTQPNISWTAANAAANARTYFGLQGYLATLTSQVEADFSGSQATGVGWIGATDAASEGDWRWVTGPEGLANGGTGTPFWSGNIGGITVPPTNFAFWNSNEPNDYPGGAAVPGQENYAHITDVSVTSSPGSWNDLPNTTSTSGAYQAQGYVVEYGGTVGDPVLNISATTTITLTSISIDTQPSNQTICETENGSFSVIASGSNLTYQWQISTNGGSTFTDLSDGVVYSDTDAAILNITGALPGLHNNQYRVIVANGVNGCSPETSDAATLTVSNPAVTDPGDFNSCLTGETLVLQAEFVSATAEYTWYEDADTTPVMIANGVGLDNIIIATPGAYQLVIDPVLACTSDIIFINAIPCAVDDSSLVIKDNVAGVVIDVLANDADIENDIDVSSINNTSLLAPSNGTISINTSTGEITYVPNAGFSGTDTFEYQICDTNTPALCDVALVVVAVEVDTDSDGVADIIDLDDDNDGIPDTLEAAGNDPSADSDGDGILAYLDEDDSNVSIGDDTPGIEQIYDFDGDGIPNHFDLDSDNDAIPDVIEAGYTDANNDGLVDTVSYGTNGLADEVETSPDSGILAVIPINSDAAYDNNPSFILYNFLDVDSDNDGITDTTEAFSNNTTYNDVDNDGQIDGFLDVDSNGWHDTIDVETNLPTFLNSDSDSIPNYLDLDSDGDGLPDTFEGNFQVTDGDNNGIVGTGIPVDSDGDGLADTNDPDEAGNVIGGFGFYQDRDGDGVNNTLDIDIDNDGIIDNTEGQPTIGYQAPLGTDTDGDGIDDAYDVDNGGVGIGYTNTDGGSAPDYADTDADDPNGLGADPYDILENFYTGPGEDDFDNDGILDLAAFNDADNDGLADIFDLQPTRTAANNATNGGQTPFSQPDTNGTGDRDWRDLDNSDNDGDGLADTTDIDDDNDGILDTVEGTGDFDGDGVLNKDDLDSDNDGIPDYTETGGTADTDSSGMPGTGVLDVTEVDLNGLPSVLLGVGLTPVDTDGDGIPDYHDVDSDNDGITDVLEAAGVDDNGDGRYGTGTGNDSDADGIIDAIDLYDNRDGNLDTLLGGTPLAIPDTDSDGLNNYIDLDSDNDTVPDNVEGQSTVGYIALAGIDTDGDGLDNNYDTNNGGATIVPVNTDGTGDPDYLDLDADDDSLFDIVEAGNGSADTDTDGKTNGTIGVNGLDDAYDDGTGGDTFIDPNGALDDTQSDNFPDADLDVLLGGDVDYRDISFNDNDSDGVSDVADLDDDNDGILDIVESNGVDPLADADSDGVPNYRDADFCTLNAFLICGNLDVDVDGIPNHLDLDSDSDGIPDNIEAQTTLGYAPPDVLDSDGNGLDDRYENTPGSGEGLTPVNTDSADNPDYLDTDSDNDLLDDSLESGITLTGTDTDGDGLDDATDAASGYTDPGGTIDNPLTGGVILPDADTDVNTGGDVDFRDNTDDTADLSLLKSINTTTPVVGNTVVFSITVANNGPGNATGIEVTDQLPSGYTYVSDNGAGSYNSSTGVWAIANLNTATSTTLQITATVNGTGLNENTAEITASNNLDPDSFPNNNIVSEDDQSTATSVPFVDVDHDADGILNLADLDDDNDGITDAQELCGTDPVTGPAPSSTIEVTIDLDNDENETTWILTDASDNTIAGGGSYVDSDEIIVSNSSVLNSGNYTFTIFDSGTESGLDNPGGSDSNGTSGYSINVNGATIFSSANRPNFGASSTHVFAVTIPALSIFSCLSSDPNKDDDGDGILNYLDADYAAVNGSALNANGVVAILDTDGDGIINSLDLDSDNDGIFDIIEAGGVDVVGVDDVDDNGKIDGADATNVGANGVFDTIETTIDSGLLTYTIGDSDGDGIYDFKELDSDVDGCNDVIEAGYTDGNGDGLLADLPIIVDANGLVSGTNVVDGYNTPADGNSNNVYDFQEAGTSPSISAQTTSQPICQGANGSFSVVASGTDLIYQWQISTNGGSTFTNLSDVGVYTGTNNATLNITGALESMNGYQYQVIVGSSAYICSLTTSSPVTLTVPDVSYTASGVDPTTCFGADGSITLTGLVAGTNYRVSYSDDGGPQTPTVLTADASGDILINGLIAGSYTNIVATLFGCSGAPLSVTLSDPIAPVAPTSGGNQLECATIPTQTLTATATAPSGSSVVWYDAATGGKVVVSPTLNTVGTITYYAGSTDDITTCESTVRTAVTLTLQDCEADLTLKKGVNNSTPDVGDAINFRITLINNGPSDANSIIIRDIIPGDFTYTHPNFATSEGTVAFDSGTGALTWDLGAYVLTSGSSLTLTYTVTVDVCGEFVNKVEIIQSSQVDPDSTPNNGQ</sequence>
<evidence type="ECO:0000313" key="3">
    <source>
        <dbReference type="EMBL" id="QCX37139.1"/>
    </source>
</evidence>
<dbReference type="Gene3D" id="3.10.100.10">
    <property type="entry name" value="Mannose-Binding Protein A, subunit A"/>
    <property type="match status" value="1"/>
</dbReference>
<dbReference type="InterPro" id="IPR044023">
    <property type="entry name" value="Ig_7"/>
</dbReference>
<dbReference type="InterPro" id="IPR047589">
    <property type="entry name" value="DUF11_rpt"/>
</dbReference>
<dbReference type="Gene3D" id="2.60.40.3440">
    <property type="match status" value="1"/>
</dbReference>
<dbReference type="Gene3D" id="2.60.40.3080">
    <property type="match status" value="1"/>
</dbReference>
<evidence type="ECO:0000259" key="2">
    <source>
        <dbReference type="PROSITE" id="PS50041"/>
    </source>
</evidence>
<dbReference type="GO" id="GO:0005509">
    <property type="term" value="F:calcium ion binding"/>
    <property type="evidence" value="ECO:0007669"/>
    <property type="project" value="InterPro"/>
</dbReference>
<dbReference type="PANTHER" id="PTHR10199">
    <property type="entry name" value="THROMBOSPONDIN"/>
    <property type="match status" value="1"/>
</dbReference>
<dbReference type="InterPro" id="IPR028974">
    <property type="entry name" value="TSP_type-3_rpt"/>
</dbReference>
<dbReference type="InterPro" id="IPR013783">
    <property type="entry name" value="Ig-like_fold"/>
</dbReference>
<feature type="compositionally biased region" description="Acidic residues" evidence="1">
    <location>
        <begin position="1555"/>
        <end position="1570"/>
    </location>
</feature>
<dbReference type="InterPro" id="IPR016187">
    <property type="entry name" value="CTDL_fold"/>
</dbReference>
<feature type="compositionally biased region" description="Polar residues" evidence="1">
    <location>
        <begin position="1151"/>
        <end position="1162"/>
    </location>
</feature>
<dbReference type="Pfam" id="PF01345">
    <property type="entry name" value="DUF11"/>
    <property type="match status" value="3"/>
</dbReference>
<dbReference type="NCBIfam" id="TIGR01451">
    <property type="entry name" value="B_ant_repeat"/>
    <property type="match status" value="2"/>
</dbReference>
<dbReference type="Gene3D" id="2.60.40.10">
    <property type="entry name" value="Immunoglobulins"/>
    <property type="match status" value="1"/>
</dbReference>
<dbReference type="InterPro" id="IPR001434">
    <property type="entry name" value="OmcB-like_DUF11"/>
</dbReference>
<name>A0A5B7TKM2_9FLAO</name>
<reference evidence="3 4" key="1">
    <citation type="submission" date="2019-05" db="EMBL/GenBank/DDBJ databases">
        <title>Algicella ahnfeltiae gen. nov., sp. nov., a novel marine bacterium of the family Flavobacteriaceae isolated from a red alga.</title>
        <authorList>
            <person name="Nedashkovskaya O.I."/>
            <person name="Kukhlevskiy A.D."/>
            <person name="Kim S.-G."/>
            <person name="Zhukova N.V."/>
            <person name="Mikhailov V.V."/>
        </authorList>
    </citation>
    <scope>NUCLEOTIDE SEQUENCE [LARGE SCALE GENOMIC DNA]</scope>
    <source>
        <strain evidence="3 4">10Alg115</strain>
    </source>
</reference>
<dbReference type="Gene3D" id="4.10.1080.10">
    <property type="entry name" value="TSP type-3 repeat"/>
    <property type="match status" value="2"/>
</dbReference>
<dbReference type="PROSITE" id="PS50041">
    <property type="entry name" value="C_TYPE_LECTIN_2"/>
    <property type="match status" value="1"/>
</dbReference>
<dbReference type="Gene3D" id="2.60.40.1170">
    <property type="entry name" value="Mu homology domain, subdomain B"/>
    <property type="match status" value="1"/>
</dbReference>
<feature type="compositionally biased region" description="Acidic residues" evidence="1">
    <location>
        <begin position="1096"/>
        <end position="1116"/>
    </location>
</feature>
<dbReference type="InterPro" id="IPR001304">
    <property type="entry name" value="C-type_lectin-like"/>
</dbReference>